<dbReference type="PANTHER" id="PTHR30244:SF34">
    <property type="entry name" value="DTDP-4-AMINO-4,6-DIDEOXYGALACTOSE TRANSAMINASE"/>
    <property type="match status" value="1"/>
</dbReference>
<proteinExistence type="inferred from homology"/>
<evidence type="ECO:0000313" key="5">
    <source>
        <dbReference type="Proteomes" id="UP000594364"/>
    </source>
</evidence>
<dbReference type="Proteomes" id="UP000594364">
    <property type="component" value="Chromosome 3"/>
</dbReference>
<gene>
    <name evidence="4" type="ORF">C2857_006303</name>
</gene>
<dbReference type="Pfam" id="PF01408">
    <property type="entry name" value="GFO_IDH_MocA"/>
    <property type="match status" value="1"/>
</dbReference>
<evidence type="ECO:0000256" key="1">
    <source>
        <dbReference type="ARBA" id="ARBA00010928"/>
    </source>
</evidence>
<dbReference type="Gene3D" id="3.30.360.10">
    <property type="entry name" value="Dihydrodipicolinate Reductase, domain 2"/>
    <property type="match status" value="1"/>
</dbReference>
<comment type="similarity">
    <text evidence="1">Belongs to the Gfo/Idh/MocA family.</text>
</comment>
<dbReference type="InterPro" id="IPR015424">
    <property type="entry name" value="PyrdxlP-dep_Trfase"/>
</dbReference>
<name>A0A7S9PVW1_EPIFF</name>
<reference evidence="4 5" key="1">
    <citation type="journal article" date="2018" name="PLoS Genet.">
        <title>Repeat elements organise 3D genome structure and mediate transcription in the filamentous fungus Epichloe festucae.</title>
        <authorList>
            <person name="Winter D.J."/>
            <person name="Ganley A.R.D."/>
            <person name="Young C.A."/>
            <person name="Liachko I."/>
            <person name="Schardl C.L."/>
            <person name="Dupont P.Y."/>
            <person name="Berry D."/>
            <person name="Ram A."/>
            <person name="Scott B."/>
            <person name="Cox M.P."/>
        </authorList>
    </citation>
    <scope>NUCLEOTIDE SEQUENCE [LARGE SCALE GENOMIC DNA]</scope>
    <source>
        <strain evidence="4 5">Fl1</strain>
    </source>
</reference>
<sequence length="780" mass="87210">MDSKLKKQPLQVAIIGIGHRGYNTHFLSIIENPRAWTVVACCDTNEKTRRKFAQKHPHINLYTGLDDLLRRNKERLDFSIVCVPHQHHLECCQALAQKGVPILKEKPVAESPEEYQQLLALPVKIGVTFQKRFEPRYLAIRDLITQVGQVVSFTATLTASIAALDATWRAKSDVGVTEDLGCHMLDMIVSLFGRPTSVTAQNAKGVRVEQEYGGDDVSNIIMNFGESAKRNIGYVHLSRVAHRNEESLIITGTNGTFALEGKEVRLRDSNGNETFHFHDASAKKYVVHSMLQKFSAWVARAEPDFAASLANLKDTVMVMEATRRAYCNPNSTEMVAANGSGSTVATKSRAQASLDGMHHVWPLLTAESEDAVIRQMHSSLSIYNRSDIYETFENKWLRMHGLKHALVCSSGTIAILHMFEALDLRPGDEVLCPVYTFFATASPLMQYGAVPIFCDSLLDGNIDPDEILKRATSKTKAVIVTHMWGLPCRMREVVDNAQRVGIKVLEDCSHAHDAVVDGKIVGSWGDMAAWSLQAKKNIMGGQAGVLATNSNDYYSRAILHGHFNKRAKQEVPQDHPLRKFWLTGLGLNMRAHPLAIALADQQLDLLPTHDSYRQRYASYIAEKLSSIPYLKMPVVRDDRHDKHAWYAFVMQFDPSKAPAGLTRDNLVHELEIVRGLKEVDIPKSTGLLNDLPLFTHSHEAVPRFGDKPWCEAQPTSEFPNAQQFYARAIKLPMWATEQDKVIVEHYVETFLAAARDMSRRASRGGTDSRGGVTEVIQARL</sequence>
<dbReference type="AlphaFoldDB" id="A0A7S9PVW1"/>
<dbReference type="PANTHER" id="PTHR30244">
    <property type="entry name" value="TRANSAMINASE"/>
    <property type="match status" value="1"/>
</dbReference>
<dbReference type="GO" id="GO:0000166">
    <property type="term" value="F:nucleotide binding"/>
    <property type="evidence" value="ECO:0007669"/>
    <property type="project" value="InterPro"/>
</dbReference>
<dbReference type="SUPFAM" id="SSF51735">
    <property type="entry name" value="NAD(P)-binding Rossmann-fold domains"/>
    <property type="match status" value="1"/>
</dbReference>
<dbReference type="InterPro" id="IPR055170">
    <property type="entry name" value="GFO_IDH_MocA-like_dom"/>
</dbReference>
<feature type="domain" description="GFO/IDH/MocA-like oxidoreductase" evidence="3">
    <location>
        <begin position="139"/>
        <end position="257"/>
    </location>
</feature>
<dbReference type="Pfam" id="PF01041">
    <property type="entry name" value="DegT_DnrJ_EryC1"/>
    <property type="match status" value="1"/>
</dbReference>
<evidence type="ECO:0000313" key="4">
    <source>
        <dbReference type="EMBL" id="QPH02097.1"/>
    </source>
</evidence>
<dbReference type="GO" id="GO:0000271">
    <property type="term" value="P:polysaccharide biosynthetic process"/>
    <property type="evidence" value="ECO:0007669"/>
    <property type="project" value="TreeGrafter"/>
</dbReference>
<dbReference type="OrthoDB" id="416253at2759"/>
<dbReference type="Gene3D" id="3.40.50.720">
    <property type="entry name" value="NAD(P)-binding Rossmann-like Domain"/>
    <property type="match status" value="1"/>
</dbReference>
<feature type="domain" description="Gfo/Idh/MocA-like oxidoreductase N-terminal" evidence="2">
    <location>
        <begin position="11"/>
        <end position="130"/>
    </location>
</feature>
<dbReference type="GO" id="GO:0030170">
    <property type="term" value="F:pyridoxal phosphate binding"/>
    <property type="evidence" value="ECO:0007669"/>
    <property type="project" value="TreeGrafter"/>
</dbReference>
<dbReference type="Pfam" id="PF22725">
    <property type="entry name" value="GFO_IDH_MocA_C3"/>
    <property type="match status" value="1"/>
</dbReference>
<dbReference type="SUPFAM" id="SSF53383">
    <property type="entry name" value="PLP-dependent transferases"/>
    <property type="match status" value="1"/>
</dbReference>
<dbReference type="EMBL" id="CP031387">
    <property type="protein sequence ID" value="QPH02097.1"/>
    <property type="molecule type" value="Genomic_DNA"/>
</dbReference>
<dbReference type="InterPro" id="IPR000683">
    <property type="entry name" value="Gfo/Idh/MocA-like_OxRdtase_N"/>
</dbReference>
<evidence type="ECO:0000259" key="3">
    <source>
        <dbReference type="Pfam" id="PF22725"/>
    </source>
</evidence>
<dbReference type="InterPro" id="IPR036291">
    <property type="entry name" value="NAD(P)-bd_dom_sf"/>
</dbReference>
<dbReference type="InterPro" id="IPR015422">
    <property type="entry name" value="PyrdxlP-dep_Trfase_small"/>
</dbReference>
<dbReference type="InterPro" id="IPR000653">
    <property type="entry name" value="DegT/StrS_aminotransferase"/>
</dbReference>
<dbReference type="Gene3D" id="3.90.1150.10">
    <property type="entry name" value="Aspartate Aminotransferase, domain 1"/>
    <property type="match status" value="1"/>
</dbReference>
<protein>
    <submittedName>
        <fullName evidence="4">Uncharacterized protein</fullName>
    </submittedName>
</protein>
<dbReference type="SUPFAM" id="SSF55347">
    <property type="entry name" value="Glyceraldehyde-3-phosphate dehydrogenase-like, C-terminal domain"/>
    <property type="match status" value="1"/>
</dbReference>
<dbReference type="InterPro" id="IPR015421">
    <property type="entry name" value="PyrdxlP-dep_Trfase_major"/>
</dbReference>
<organism evidence="4 5">
    <name type="scientific">Epichloe festucae (strain Fl1)</name>
    <dbReference type="NCBI Taxonomy" id="877507"/>
    <lineage>
        <taxon>Eukaryota</taxon>
        <taxon>Fungi</taxon>
        <taxon>Dikarya</taxon>
        <taxon>Ascomycota</taxon>
        <taxon>Pezizomycotina</taxon>
        <taxon>Sordariomycetes</taxon>
        <taxon>Hypocreomycetidae</taxon>
        <taxon>Hypocreales</taxon>
        <taxon>Clavicipitaceae</taxon>
        <taxon>Epichloe</taxon>
    </lineage>
</organism>
<dbReference type="Gene3D" id="3.40.640.10">
    <property type="entry name" value="Type I PLP-dependent aspartate aminotransferase-like (Major domain)"/>
    <property type="match status" value="1"/>
</dbReference>
<evidence type="ECO:0000259" key="2">
    <source>
        <dbReference type="Pfam" id="PF01408"/>
    </source>
</evidence>
<dbReference type="GO" id="GO:0008483">
    <property type="term" value="F:transaminase activity"/>
    <property type="evidence" value="ECO:0007669"/>
    <property type="project" value="TreeGrafter"/>
</dbReference>
<keyword evidence="5" id="KW-1185">Reference proteome</keyword>
<accession>A0A7S9PVW1</accession>